<dbReference type="Pfam" id="PF12773">
    <property type="entry name" value="DZR"/>
    <property type="match status" value="1"/>
</dbReference>
<proteinExistence type="predicted"/>
<evidence type="ECO:0000256" key="2">
    <source>
        <dbReference type="SAM" id="Phobius"/>
    </source>
</evidence>
<dbReference type="InterPro" id="IPR025874">
    <property type="entry name" value="DZR"/>
</dbReference>
<keyword evidence="2" id="KW-0472">Membrane</keyword>
<evidence type="ECO:0000259" key="3">
    <source>
        <dbReference type="Pfam" id="PF12773"/>
    </source>
</evidence>
<evidence type="ECO:0000313" key="4">
    <source>
        <dbReference type="EMBL" id="VAW40013.1"/>
    </source>
</evidence>
<feature type="transmembrane region" description="Helical" evidence="2">
    <location>
        <begin position="59"/>
        <end position="86"/>
    </location>
</feature>
<keyword evidence="2" id="KW-0812">Transmembrane</keyword>
<gene>
    <name evidence="4" type="ORF">MNBD_CHLOROFLEXI01-2287</name>
</gene>
<dbReference type="EMBL" id="UOEU01000774">
    <property type="protein sequence ID" value="VAW40013.1"/>
    <property type="molecule type" value="Genomic_DNA"/>
</dbReference>
<feature type="region of interest" description="Disordered" evidence="1">
    <location>
        <begin position="210"/>
        <end position="240"/>
    </location>
</feature>
<feature type="compositionally biased region" description="Acidic residues" evidence="1">
    <location>
        <begin position="219"/>
        <end position="240"/>
    </location>
</feature>
<evidence type="ECO:0000256" key="1">
    <source>
        <dbReference type="SAM" id="MobiDB-lite"/>
    </source>
</evidence>
<reference evidence="4" key="1">
    <citation type="submission" date="2018-06" db="EMBL/GenBank/DDBJ databases">
        <authorList>
            <person name="Zhirakovskaya E."/>
        </authorList>
    </citation>
    <scope>NUCLEOTIDE SEQUENCE</scope>
</reference>
<name>A0A3B0VI83_9ZZZZ</name>
<feature type="domain" description="DZANK-type" evidence="3">
    <location>
        <begin position="149"/>
        <end position="192"/>
    </location>
</feature>
<dbReference type="AlphaFoldDB" id="A0A3B0VI83"/>
<feature type="transmembrane region" description="Helical" evidence="2">
    <location>
        <begin position="98"/>
        <end position="120"/>
    </location>
</feature>
<sequence>MFKERELNKTTKLFPYRSFKLTMQFHKLFNRQPEACFIVLFHFRIYNSAYMSLPTLETLISYLTIVAAVMGALLAALWLSLIIWAFRDMRARSRDPFAQLLAALLVAALPVVGIVIYFILRPPETLAEAYERALEEEALLQEIEERPHCPGCSRVIDDKWLLCPHCHTRLKKACQDCDSLLELQWNLCPYCGNHAVDPYRATMVETAVPAPNPLPEADSIPEEGIEEPINEEIEEVPTSE</sequence>
<protein>
    <recommendedName>
        <fullName evidence="3">DZANK-type domain-containing protein</fullName>
    </recommendedName>
</protein>
<keyword evidence="2" id="KW-1133">Transmembrane helix</keyword>
<organism evidence="4">
    <name type="scientific">hydrothermal vent metagenome</name>
    <dbReference type="NCBI Taxonomy" id="652676"/>
    <lineage>
        <taxon>unclassified sequences</taxon>
        <taxon>metagenomes</taxon>
        <taxon>ecological metagenomes</taxon>
    </lineage>
</organism>
<accession>A0A3B0VI83</accession>